<feature type="signal peptide" evidence="2">
    <location>
        <begin position="1"/>
        <end position="23"/>
    </location>
</feature>
<dbReference type="EMBL" id="KV722562">
    <property type="protein sequence ID" value="OCH85804.1"/>
    <property type="molecule type" value="Genomic_DNA"/>
</dbReference>
<protein>
    <recommendedName>
        <fullName evidence="3">Polysaccharide lyase 14 domain-containing protein</fullName>
    </recommendedName>
</protein>
<dbReference type="Proteomes" id="UP000250043">
    <property type="component" value="Unassembled WGS sequence"/>
</dbReference>
<organism evidence="4 5">
    <name type="scientific">Obba rivulosa</name>
    <dbReference type="NCBI Taxonomy" id="1052685"/>
    <lineage>
        <taxon>Eukaryota</taxon>
        <taxon>Fungi</taxon>
        <taxon>Dikarya</taxon>
        <taxon>Basidiomycota</taxon>
        <taxon>Agaricomycotina</taxon>
        <taxon>Agaricomycetes</taxon>
        <taxon>Polyporales</taxon>
        <taxon>Gelatoporiaceae</taxon>
        <taxon>Obba</taxon>
    </lineage>
</organism>
<keyword evidence="1" id="KW-0472">Membrane</keyword>
<evidence type="ECO:0000256" key="1">
    <source>
        <dbReference type="SAM" id="Phobius"/>
    </source>
</evidence>
<evidence type="ECO:0000256" key="2">
    <source>
        <dbReference type="SAM" id="SignalP"/>
    </source>
</evidence>
<reference evidence="4 5" key="1">
    <citation type="submission" date="2016-07" db="EMBL/GenBank/DDBJ databases">
        <title>Draft genome of the white-rot fungus Obba rivulosa 3A-2.</title>
        <authorList>
            <consortium name="DOE Joint Genome Institute"/>
            <person name="Miettinen O."/>
            <person name="Riley R."/>
            <person name="Acob R."/>
            <person name="Barry K."/>
            <person name="Cullen D."/>
            <person name="De Vries R."/>
            <person name="Hainaut M."/>
            <person name="Hatakka A."/>
            <person name="Henrissat B."/>
            <person name="Hilden K."/>
            <person name="Kuo R."/>
            <person name="Labutti K."/>
            <person name="Lipzen A."/>
            <person name="Makela M.R."/>
            <person name="Sandor L."/>
            <person name="Spatafora J.W."/>
            <person name="Grigoriev I.V."/>
            <person name="Hibbett D.S."/>
        </authorList>
    </citation>
    <scope>NUCLEOTIDE SEQUENCE [LARGE SCALE GENOMIC DNA]</scope>
    <source>
        <strain evidence="4 5">3A-2</strain>
    </source>
</reference>
<dbReference type="InterPro" id="IPR048958">
    <property type="entry name" value="Polysacc_lyase_14"/>
</dbReference>
<keyword evidence="1" id="KW-0812">Transmembrane</keyword>
<keyword evidence="5" id="KW-1185">Reference proteome</keyword>
<dbReference type="Gene3D" id="2.60.120.200">
    <property type="match status" value="1"/>
</dbReference>
<dbReference type="PANTHER" id="PTHR40124">
    <property type="match status" value="1"/>
</dbReference>
<keyword evidence="1" id="KW-1133">Transmembrane helix</keyword>
<feature type="transmembrane region" description="Helical" evidence="1">
    <location>
        <begin position="332"/>
        <end position="351"/>
    </location>
</feature>
<feature type="chain" id="PRO_5034345013" description="Polysaccharide lyase 14 domain-containing protein" evidence="2">
    <location>
        <begin position="24"/>
        <end position="352"/>
    </location>
</feature>
<name>A0A8E2AM12_9APHY</name>
<accession>A0A8E2AM12</accession>
<dbReference type="PANTHER" id="PTHR40124:SF1">
    <property type="entry name" value="DISAGGREGATASE RELATED REPEAT PROTEIN"/>
    <property type="match status" value="1"/>
</dbReference>
<keyword evidence="2" id="KW-0732">Signal</keyword>
<sequence length="352" mass="37445">MLASFFSLAFLVVLFCSPYLCHAQIVLPSQVAQLYSLTTSTSLPFPTTTLPSSEAQPFIISSWGLGKGRIQNGADNLDFVVDPFPNGSAPNTDTETGGPVLQVTYPAGSFSNGTGGAQFYNLWNSSDSSAFQTMLLSYEVAFDSNFDFVKGGKLPGFRGGPEIDGCDGGDAANGSNCFSSRLMWRTSGEGEVYAYILNPNNECSNKDFICNSDGFGTSIDRGSFGFLLGQWNSVTLLVSLNAPSNEANGQVAVYYNNVLALDERTIQYRNSTNVTIGGLFFSTFFGGDDPTWATPQTVHTYFRNFQMWGSSAPSNISGALVSAAPPTVRGCGFTSIVAAAVLGVVALFGSFI</sequence>
<evidence type="ECO:0000313" key="5">
    <source>
        <dbReference type="Proteomes" id="UP000250043"/>
    </source>
</evidence>
<dbReference type="Pfam" id="PF21294">
    <property type="entry name" value="Polysacc_lyase_14"/>
    <property type="match status" value="1"/>
</dbReference>
<evidence type="ECO:0000259" key="3">
    <source>
        <dbReference type="Pfam" id="PF21294"/>
    </source>
</evidence>
<gene>
    <name evidence="4" type="ORF">OBBRIDRAFT_739230</name>
</gene>
<evidence type="ECO:0000313" key="4">
    <source>
        <dbReference type="EMBL" id="OCH85804.1"/>
    </source>
</evidence>
<dbReference type="OrthoDB" id="2395160at2759"/>
<dbReference type="AlphaFoldDB" id="A0A8E2AM12"/>
<proteinExistence type="predicted"/>
<feature type="domain" description="Polysaccharide lyase 14" evidence="3">
    <location>
        <begin position="95"/>
        <end position="305"/>
    </location>
</feature>